<dbReference type="EMBL" id="CP135076">
    <property type="protein sequence ID" value="WNO52996.1"/>
    <property type="molecule type" value="Genomic_DNA"/>
</dbReference>
<protein>
    <submittedName>
        <fullName evidence="1">Uncharacterized protein</fullName>
    </submittedName>
</protein>
<evidence type="ECO:0000313" key="1">
    <source>
        <dbReference type="EMBL" id="WNO52996.1"/>
    </source>
</evidence>
<evidence type="ECO:0000313" key="2">
    <source>
        <dbReference type="Proteomes" id="UP001302249"/>
    </source>
</evidence>
<dbReference type="Proteomes" id="UP001302249">
    <property type="component" value="Chromosome"/>
</dbReference>
<accession>A0ABZ0B7A2</accession>
<gene>
    <name evidence="1" type="ORF">RPR59_11090</name>
</gene>
<reference evidence="1 2" key="1">
    <citation type="submission" date="2023-09" db="EMBL/GenBank/DDBJ databases">
        <authorList>
            <person name="Rey-Velasco X."/>
        </authorList>
    </citation>
    <scope>NUCLEOTIDE SEQUENCE [LARGE SCALE GENOMIC DNA]</scope>
    <source>
        <strain evidence="1 2">W311</strain>
    </source>
</reference>
<sequence>MTDIAVTQPVERIARIICAQDFSEKCEKVGSGRGAAMSAAVSAHCDRSWQDEIARAAEILRTIREPTEAMARAGDATDGSAADKWNAMVRVALGEAD</sequence>
<keyword evidence="2" id="KW-1185">Reference proteome</keyword>
<proteinExistence type="predicted"/>
<name>A0ABZ0B7A2_9SPHN</name>
<dbReference type="RefSeq" id="WP_313914007.1">
    <property type="nucleotide sequence ID" value="NZ_CP135076.1"/>
</dbReference>
<organism evidence="1 2">
    <name type="scientific">Stakelama saccharophila</name>
    <dbReference type="NCBI Taxonomy" id="3075605"/>
    <lineage>
        <taxon>Bacteria</taxon>
        <taxon>Pseudomonadati</taxon>
        <taxon>Pseudomonadota</taxon>
        <taxon>Alphaproteobacteria</taxon>
        <taxon>Sphingomonadales</taxon>
        <taxon>Sphingomonadaceae</taxon>
        <taxon>Stakelama</taxon>
    </lineage>
</organism>